<dbReference type="EMBL" id="CP001751">
    <property type="protein sequence ID" value="ADE40712.1"/>
    <property type="molecule type" value="Genomic_DNA"/>
</dbReference>
<proteinExistence type="predicted"/>
<evidence type="ECO:0000313" key="4">
    <source>
        <dbReference type="EMBL" id="ADE40712.1"/>
    </source>
</evidence>
<sequence length="363" mass="39408">MRKFLMILMAGLATAVMGSAGAFAEPVKVGFVYLTNPGDHGWTYAHEVARQEVEAHFGDKVETSYVENVPEGPDATRVVRELARQGNKIIFTTSFGYMDPTLKVAKEFPDVKFEHITGYKRSTNMATGNIRFYEGRYVQGVVAGMMTKSNRIGYIASFPIPEVIQGINAFAAGLREVNPNAEMSIIWVSSWYDPVKEADAAKVHIAEGADILAQHTDSPAMLQTAEKAGVFGFGQSSDMKAFAPKAQLFSSVNNWTPYYISKIEQLMDGSWSTGEGPDHWAGNTWKGMADDYLVLTPFENMPADVAAKAQGAADKIKGGMNIFTGPLKDNEGNTVIGAGEALDDGGLWGMNYYLEGVLGKIPG</sequence>
<dbReference type="CDD" id="cd19963">
    <property type="entry name" value="PBP1_BMP-like"/>
    <property type="match status" value="1"/>
</dbReference>
<keyword evidence="1 2" id="KW-0732">Signal</keyword>
<dbReference type="RefSeq" id="WP_013047338.1">
    <property type="nucleotide sequence ID" value="NC_014010.1"/>
</dbReference>
<reference evidence="4 5" key="1">
    <citation type="journal article" date="2010" name="J. Bacteriol.">
        <title>Complete genome sequence of "Candidatus Puniceispirillum marinum" IMCC1322, a representative of the SAR116 clade in the Alphaproteobacteria.</title>
        <authorList>
            <person name="Oh H.M."/>
            <person name="Kwon K.K."/>
            <person name="Kang I."/>
            <person name="Kang S.G."/>
            <person name="Lee J.H."/>
            <person name="Kim S.J."/>
            <person name="Cho J.C."/>
        </authorList>
    </citation>
    <scope>NUCLEOTIDE SEQUENCE [LARGE SCALE GENOMIC DNA]</scope>
    <source>
        <strain evidence="4 5">IMCC1322</strain>
    </source>
</reference>
<dbReference type="HOGENOM" id="CLU_038813_2_0_5"/>
<accession>D5BQJ4</accession>
<feature type="signal peptide" evidence="2">
    <location>
        <begin position="1"/>
        <end position="24"/>
    </location>
</feature>
<dbReference type="STRING" id="488538.SAR116_2469"/>
<evidence type="ECO:0000313" key="5">
    <source>
        <dbReference type="Proteomes" id="UP000007460"/>
    </source>
</evidence>
<evidence type="ECO:0000256" key="1">
    <source>
        <dbReference type="ARBA" id="ARBA00022729"/>
    </source>
</evidence>
<evidence type="ECO:0000256" key="2">
    <source>
        <dbReference type="SAM" id="SignalP"/>
    </source>
</evidence>
<dbReference type="Pfam" id="PF02608">
    <property type="entry name" value="Bmp"/>
    <property type="match status" value="1"/>
</dbReference>
<feature type="domain" description="ABC transporter substrate-binding protein PnrA-like" evidence="3">
    <location>
        <begin position="28"/>
        <end position="275"/>
    </location>
</feature>
<dbReference type="EC" id="3.1.21.3" evidence="4"/>
<protein>
    <submittedName>
        <fullName evidence="4">Basic membrane lipoprotein</fullName>
        <ecNumber evidence="4">3.1.21.3</ecNumber>
    </submittedName>
</protein>
<dbReference type="KEGG" id="apb:SAR116_2469"/>
<dbReference type="InterPro" id="IPR052910">
    <property type="entry name" value="ABC-Purine-Binding"/>
</dbReference>
<evidence type="ECO:0000259" key="3">
    <source>
        <dbReference type="Pfam" id="PF02608"/>
    </source>
</evidence>
<dbReference type="PANTHER" id="PTHR43208">
    <property type="entry name" value="ABC TRANSPORTER SUBSTRATE-BINDING PROTEIN"/>
    <property type="match status" value="1"/>
</dbReference>
<dbReference type="Gene3D" id="3.40.50.2300">
    <property type="match status" value="2"/>
</dbReference>
<dbReference type="GO" id="GO:0009035">
    <property type="term" value="F:type I site-specific deoxyribonuclease activity"/>
    <property type="evidence" value="ECO:0007669"/>
    <property type="project" value="UniProtKB-EC"/>
</dbReference>
<gene>
    <name evidence="4" type="ordered locus">SAR116_2469</name>
</gene>
<name>D5BQJ4_PUNMI</name>
<organism evidence="4 5">
    <name type="scientific">Puniceispirillum marinum (strain IMCC1322)</name>
    <dbReference type="NCBI Taxonomy" id="488538"/>
    <lineage>
        <taxon>Bacteria</taxon>
        <taxon>Pseudomonadati</taxon>
        <taxon>Pseudomonadota</taxon>
        <taxon>Alphaproteobacteria</taxon>
        <taxon>Candidatus Puniceispirillales</taxon>
        <taxon>Candidatus Puniceispirillaceae</taxon>
        <taxon>Candidatus Puniceispirillum</taxon>
    </lineage>
</organism>
<dbReference type="InterPro" id="IPR003760">
    <property type="entry name" value="PnrA-like"/>
</dbReference>
<keyword evidence="5" id="KW-1185">Reference proteome</keyword>
<dbReference type="AlphaFoldDB" id="D5BQJ4"/>
<dbReference type="GO" id="GO:0005886">
    <property type="term" value="C:plasma membrane"/>
    <property type="evidence" value="ECO:0007669"/>
    <property type="project" value="InterPro"/>
</dbReference>
<keyword evidence="4" id="KW-0378">Hydrolase</keyword>
<dbReference type="eggNOG" id="COG1744">
    <property type="taxonomic scope" value="Bacteria"/>
</dbReference>
<dbReference type="OrthoDB" id="9781639at2"/>
<dbReference type="PANTHER" id="PTHR43208:SF1">
    <property type="entry name" value="ABC TRANSPORTER SUBSTRATE-BINDING PROTEIN"/>
    <property type="match status" value="1"/>
</dbReference>
<feature type="chain" id="PRO_5003070058" evidence="2">
    <location>
        <begin position="25"/>
        <end position="363"/>
    </location>
</feature>
<keyword evidence="4" id="KW-0449">Lipoprotein</keyword>
<dbReference type="Proteomes" id="UP000007460">
    <property type="component" value="Chromosome"/>
</dbReference>